<dbReference type="InParanoid" id="A0A2K1IUY6"/>
<dbReference type="AlphaFoldDB" id="A0A2K1IUY6"/>
<sequence length="68" mass="7991">MRIPRWRFARDFQIPLRNGLNNSRIINSLRQRTTIPLWGSSPNMNLPLQFICLWDREGLLQLTPGLST</sequence>
<evidence type="ECO:0000313" key="3">
    <source>
        <dbReference type="Proteomes" id="UP000006727"/>
    </source>
</evidence>
<name>A0A2K1IUY6_PHYPA</name>
<dbReference type="EnsemblPlants" id="Pp3c20_11919V3.1">
    <property type="protein sequence ID" value="PAC:32946536.CDS.1"/>
    <property type="gene ID" value="Pp3c20_11919"/>
</dbReference>
<gene>
    <name evidence="1" type="ORF">PHYPA_025036</name>
</gene>
<proteinExistence type="predicted"/>
<keyword evidence="3" id="KW-1185">Reference proteome</keyword>
<evidence type="ECO:0000313" key="2">
    <source>
        <dbReference type="EnsemblPlants" id="PAC:32946536.CDS.1"/>
    </source>
</evidence>
<evidence type="ECO:0000313" key="1">
    <source>
        <dbReference type="EMBL" id="PNR33093.1"/>
    </source>
</evidence>
<dbReference type="Gramene" id="Pp3c20_11919V3.1">
    <property type="protein sequence ID" value="PAC:32946536.CDS.1"/>
    <property type="gene ID" value="Pp3c20_11919"/>
</dbReference>
<reference evidence="1 3" key="2">
    <citation type="journal article" date="2018" name="Plant J.">
        <title>The Physcomitrella patens chromosome-scale assembly reveals moss genome structure and evolution.</title>
        <authorList>
            <person name="Lang D."/>
            <person name="Ullrich K.K."/>
            <person name="Murat F."/>
            <person name="Fuchs J."/>
            <person name="Jenkins J."/>
            <person name="Haas F.B."/>
            <person name="Piednoel M."/>
            <person name="Gundlach H."/>
            <person name="Van Bel M."/>
            <person name="Meyberg R."/>
            <person name="Vives C."/>
            <person name="Morata J."/>
            <person name="Symeonidi A."/>
            <person name="Hiss M."/>
            <person name="Muchero W."/>
            <person name="Kamisugi Y."/>
            <person name="Saleh O."/>
            <person name="Blanc G."/>
            <person name="Decker E.L."/>
            <person name="van Gessel N."/>
            <person name="Grimwood J."/>
            <person name="Hayes R.D."/>
            <person name="Graham S.W."/>
            <person name="Gunter L.E."/>
            <person name="McDaniel S.F."/>
            <person name="Hoernstein S.N.W."/>
            <person name="Larsson A."/>
            <person name="Li F.W."/>
            <person name="Perroud P.F."/>
            <person name="Phillips J."/>
            <person name="Ranjan P."/>
            <person name="Rokshar D.S."/>
            <person name="Rothfels C.J."/>
            <person name="Schneider L."/>
            <person name="Shu S."/>
            <person name="Stevenson D.W."/>
            <person name="Thummler F."/>
            <person name="Tillich M."/>
            <person name="Villarreal Aguilar J.C."/>
            <person name="Widiez T."/>
            <person name="Wong G.K."/>
            <person name="Wymore A."/>
            <person name="Zhang Y."/>
            <person name="Zimmer A.D."/>
            <person name="Quatrano R.S."/>
            <person name="Mayer K.F.X."/>
            <person name="Goodstein D."/>
            <person name="Casacuberta J.M."/>
            <person name="Vandepoele K."/>
            <person name="Reski R."/>
            <person name="Cuming A.C."/>
            <person name="Tuskan G.A."/>
            <person name="Maumus F."/>
            <person name="Salse J."/>
            <person name="Schmutz J."/>
            <person name="Rensing S.A."/>
        </authorList>
    </citation>
    <scope>NUCLEOTIDE SEQUENCE [LARGE SCALE GENOMIC DNA]</scope>
    <source>
        <strain evidence="2 3">cv. Gransden 2004</strain>
    </source>
</reference>
<reference evidence="1 3" key="1">
    <citation type="journal article" date="2008" name="Science">
        <title>The Physcomitrella genome reveals evolutionary insights into the conquest of land by plants.</title>
        <authorList>
            <person name="Rensing S."/>
            <person name="Lang D."/>
            <person name="Zimmer A."/>
            <person name="Terry A."/>
            <person name="Salamov A."/>
            <person name="Shapiro H."/>
            <person name="Nishiyama T."/>
            <person name="Perroud P.-F."/>
            <person name="Lindquist E."/>
            <person name="Kamisugi Y."/>
            <person name="Tanahashi T."/>
            <person name="Sakakibara K."/>
            <person name="Fujita T."/>
            <person name="Oishi K."/>
            <person name="Shin-I T."/>
            <person name="Kuroki Y."/>
            <person name="Toyoda A."/>
            <person name="Suzuki Y."/>
            <person name="Hashimoto A."/>
            <person name="Yamaguchi K."/>
            <person name="Sugano A."/>
            <person name="Kohara Y."/>
            <person name="Fujiyama A."/>
            <person name="Anterola A."/>
            <person name="Aoki S."/>
            <person name="Ashton N."/>
            <person name="Barbazuk W.B."/>
            <person name="Barker E."/>
            <person name="Bennetzen J."/>
            <person name="Bezanilla M."/>
            <person name="Blankenship R."/>
            <person name="Cho S.H."/>
            <person name="Dutcher S."/>
            <person name="Estelle M."/>
            <person name="Fawcett J.A."/>
            <person name="Gundlach H."/>
            <person name="Hanada K."/>
            <person name="Heyl A."/>
            <person name="Hicks K.A."/>
            <person name="Hugh J."/>
            <person name="Lohr M."/>
            <person name="Mayer K."/>
            <person name="Melkozernov A."/>
            <person name="Murata T."/>
            <person name="Nelson D."/>
            <person name="Pils B."/>
            <person name="Prigge M."/>
            <person name="Reiss B."/>
            <person name="Renner T."/>
            <person name="Rombauts S."/>
            <person name="Rushton P."/>
            <person name="Sanderfoot A."/>
            <person name="Schween G."/>
            <person name="Shiu S.-H."/>
            <person name="Stueber K."/>
            <person name="Theodoulou F.L."/>
            <person name="Tu H."/>
            <person name="Van de Peer Y."/>
            <person name="Verrier P.J."/>
            <person name="Waters E."/>
            <person name="Wood A."/>
            <person name="Yang L."/>
            <person name="Cove D."/>
            <person name="Cuming A."/>
            <person name="Hasebe M."/>
            <person name="Lucas S."/>
            <person name="Mishler D.B."/>
            <person name="Reski R."/>
            <person name="Grigoriev I."/>
            <person name="Quatrano R.S."/>
            <person name="Boore J.L."/>
        </authorList>
    </citation>
    <scope>NUCLEOTIDE SEQUENCE [LARGE SCALE GENOMIC DNA]</scope>
    <source>
        <strain evidence="2 3">cv. Gransden 2004</strain>
    </source>
</reference>
<accession>A0A2K1IUY6</accession>
<dbReference type="Proteomes" id="UP000006727">
    <property type="component" value="Chromosome 20"/>
</dbReference>
<protein>
    <submittedName>
        <fullName evidence="1 2">Uncharacterized protein</fullName>
    </submittedName>
</protein>
<reference evidence="2" key="3">
    <citation type="submission" date="2020-12" db="UniProtKB">
        <authorList>
            <consortium name="EnsemblPlants"/>
        </authorList>
    </citation>
    <scope>IDENTIFICATION</scope>
</reference>
<dbReference type="EMBL" id="ABEU02000020">
    <property type="protein sequence ID" value="PNR33093.1"/>
    <property type="molecule type" value="Genomic_DNA"/>
</dbReference>
<organism evidence="1">
    <name type="scientific">Physcomitrium patens</name>
    <name type="common">Spreading-leaved earth moss</name>
    <name type="synonym">Physcomitrella patens</name>
    <dbReference type="NCBI Taxonomy" id="3218"/>
    <lineage>
        <taxon>Eukaryota</taxon>
        <taxon>Viridiplantae</taxon>
        <taxon>Streptophyta</taxon>
        <taxon>Embryophyta</taxon>
        <taxon>Bryophyta</taxon>
        <taxon>Bryophytina</taxon>
        <taxon>Bryopsida</taxon>
        <taxon>Funariidae</taxon>
        <taxon>Funariales</taxon>
        <taxon>Funariaceae</taxon>
        <taxon>Physcomitrium</taxon>
    </lineage>
</organism>
<dbReference type="PaxDb" id="3218-PP1S166_66V6.1"/>